<gene>
    <name evidence="8" type="ORF">QR46_1884</name>
</gene>
<evidence type="ECO:0000256" key="3">
    <source>
        <dbReference type="ARBA" id="ARBA00022692"/>
    </source>
</evidence>
<keyword evidence="6" id="KW-0175">Coiled coil</keyword>
<dbReference type="Pfam" id="PF03908">
    <property type="entry name" value="Sec20"/>
    <property type="match status" value="1"/>
</dbReference>
<dbReference type="OrthoDB" id="10251528at2759"/>
<comment type="subcellular location">
    <subcellularLocation>
        <location evidence="1">Membrane</location>
        <topology evidence="1">Single-pass type IV membrane protein</topology>
    </subcellularLocation>
</comment>
<dbReference type="Proteomes" id="UP000070089">
    <property type="component" value="Unassembled WGS sequence"/>
</dbReference>
<dbReference type="EMBL" id="JXTI01000043">
    <property type="protein sequence ID" value="KWX14123.1"/>
    <property type="molecule type" value="Genomic_DNA"/>
</dbReference>
<evidence type="ECO:0000256" key="6">
    <source>
        <dbReference type="SAM" id="Coils"/>
    </source>
</evidence>
<evidence type="ECO:0000256" key="1">
    <source>
        <dbReference type="ARBA" id="ARBA00004211"/>
    </source>
</evidence>
<keyword evidence="2" id="KW-0813">Transport</keyword>
<evidence type="ECO:0000313" key="9">
    <source>
        <dbReference type="Proteomes" id="UP000070089"/>
    </source>
</evidence>
<evidence type="ECO:0000256" key="4">
    <source>
        <dbReference type="ARBA" id="ARBA00022989"/>
    </source>
</evidence>
<evidence type="ECO:0000313" key="8">
    <source>
        <dbReference type="EMBL" id="KWX14123.1"/>
    </source>
</evidence>
<keyword evidence="4" id="KW-1133">Transmembrane helix</keyword>
<evidence type="ECO:0000256" key="5">
    <source>
        <dbReference type="ARBA" id="ARBA00023136"/>
    </source>
</evidence>
<proteinExistence type="predicted"/>
<evidence type="ECO:0000259" key="7">
    <source>
        <dbReference type="Pfam" id="PF03908"/>
    </source>
</evidence>
<accession>A0A132NVL0</accession>
<keyword evidence="5" id="KW-0472">Membrane</keyword>
<comment type="caution">
    <text evidence="8">The sequence shown here is derived from an EMBL/GenBank/DDBJ whole genome shotgun (WGS) entry which is preliminary data.</text>
</comment>
<protein>
    <submittedName>
        <fullName evidence="8">Putative Sec20</fullName>
    </submittedName>
</protein>
<name>A0A132NVL0_GIAIN</name>
<evidence type="ECO:0000256" key="2">
    <source>
        <dbReference type="ARBA" id="ARBA00022448"/>
    </source>
</evidence>
<dbReference type="GO" id="GO:0016020">
    <property type="term" value="C:membrane"/>
    <property type="evidence" value="ECO:0007669"/>
    <property type="project" value="UniProtKB-SubCell"/>
</dbReference>
<feature type="domain" description="Sec20 C-terminal" evidence="7">
    <location>
        <begin position="117"/>
        <end position="204"/>
    </location>
</feature>
<reference evidence="8 9" key="1">
    <citation type="journal article" date="2015" name="Mol. Biochem. Parasitol.">
        <title>Identification of polymorphic genes for use in assemblage B genotyping assays through comparative genomics of multiple assemblage B Giardia duodenalis isolates.</title>
        <authorList>
            <person name="Wielinga C."/>
            <person name="Thompson R.C."/>
            <person name="Monis P."/>
            <person name="Ryan U."/>
        </authorList>
    </citation>
    <scope>NUCLEOTIDE SEQUENCE [LARGE SCALE GENOMIC DNA]</scope>
    <source>
        <strain evidence="8 9">BAH15c1</strain>
    </source>
</reference>
<dbReference type="InterPro" id="IPR056173">
    <property type="entry name" value="Sec20_C"/>
</dbReference>
<keyword evidence="3" id="KW-0812">Transmembrane</keyword>
<organism evidence="8 9">
    <name type="scientific">Giardia duodenalis assemblage B</name>
    <dbReference type="NCBI Taxonomy" id="1394984"/>
    <lineage>
        <taxon>Eukaryota</taxon>
        <taxon>Metamonada</taxon>
        <taxon>Diplomonadida</taxon>
        <taxon>Hexamitidae</taxon>
        <taxon>Giardiinae</taxon>
        <taxon>Giardia</taxon>
    </lineage>
</organism>
<dbReference type="VEuPathDB" id="GiardiaDB:QR46_1884"/>
<sequence>MNIHLIRAALDDVSREYTALQSENILSMPEQQVLTRIERMQQQLEQVELLIADFSKMYPTEARAISIYQISADTLQSDLDILRAKFVADVKAQNMATKHSKKQANLEDNERIRTNIDVISRLENIYRILSQEAARSEDCLRALQASTDVLRSVAQGHDSIAMATVEGRRCISEIDKIERRDKRIVRSLFLAFCATALLVVRHRLKRIHLYPPFLP</sequence>
<dbReference type="AlphaFoldDB" id="A0A132NVL0"/>
<feature type="coiled-coil region" evidence="6">
    <location>
        <begin position="30"/>
        <end position="57"/>
    </location>
</feature>